<dbReference type="OrthoDB" id="445566at2759"/>
<evidence type="ECO:0000256" key="2">
    <source>
        <dbReference type="ARBA" id="ARBA00004922"/>
    </source>
</evidence>
<evidence type="ECO:0000256" key="6">
    <source>
        <dbReference type="ARBA" id="ARBA00022989"/>
    </source>
</evidence>
<keyword evidence="10" id="KW-1185">Reference proteome</keyword>
<dbReference type="EMBL" id="LT551959">
    <property type="protein sequence ID" value="SAL97805.1"/>
    <property type="molecule type" value="Genomic_DNA"/>
</dbReference>
<dbReference type="PANTHER" id="PTHR10705">
    <property type="entry name" value="DOLICHYL-DIPHOSPHOOLIGOSACCHARIDE--PROTEIN GLYCOSYLTRANSFERASE SUBUNIT DAD1"/>
    <property type="match status" value="1"/>
</dbReference>
<protein>
    <recommendedName>
        <fullName evidence="8">Dolichyl-diphosphooligosaccharide--protein glycosyltransferase subunit OST2</fullName>
        <shortName evidence="8">Oligosaccharyl transferase subunit OST2</shortName>
    </recommendedName>
</protein>
<dbReference type="GO" id="GO:0006487">
    <property type="term" value="P:protein N-linked glycosylation"/>
    <property type="evidence" value="ECO:0007669"/>
    <property type="project" value="TreeGrafter"/>
</dbReference>
<gene>
    <name evidence="9" type="primary">ABSGL_03321.1 scaffold 4426</name>
</gene>
<name>A0A168M191_ABSGL</name>
<evidence type="ECO:0000256" key="3">
    <source>
        <dbReference type="ARBA" id="ARBA00009386"/>
    </source>
</evidence>
<organism evidence="9">
    <name type="scientific">Absidia glauca</name>
    <name type="common">Pin mould</name>
    <dbReference type="NCBI Taxonomy" id="4829"/>
    <lineage>
        <taxon>Eukaryota</taxon>
        <taxon>Fungi</taxon>
        <taxon>Fungi incertae sedis</taxon>
        <taxon>Mucoromycota</taxon>
        <taxon>Mucoromycotina</taxon>
        <taxon>Mucoromycetes</taxon>
        <taxon>Mucorales</taxon>
        <taxon>Cunninghamellaceae</taxon>
        <taxon>Absidia</taxon>
    </lineage>
</organism>
<dbReference type="OMA" id="HIILHIV"/>
<dbReference type="PANTHER" id="PTHR10705:SF0">
    <property type="entry name" value="DOLICHYL-DIPHOSPHOOLIGOSACCHARIDE--PROTEIN GLYCOSYLTRANSFERASE SUBUNIT DAD1"/>
    <property type="match status" value="1"/>
</dbReference>
<evidence type="ECO:0000256" key="7">
    <source>
        <dbReference type="ARBA" id="ARBA00023136"/>
    </source>
</evidence>
<evidence type="ECO:0000256" key="5">
    <source>
        <dbReference type="ARBA" id="ARBA00022824"/>
    </source>
</evidence>
<comment type="pathway">
    <text evidence="2 8">Protein modification; protein glycosylation.</text>
</comment>
<dbReference type="InterPro" id="IPR003038">
    <property type="entry name" value="DAD/Ost2"/>
</dbReference>
<comment type="similarity">
    <text evidence="3 8">Belongs to the DAD/OST2 family.</text>
</comment>
<dbReference type="UniPathway" id="UPA00378"/>
<keyword evidence="6 8" id="KW-1133">Transmembrane helix</keyword>
<dbReference type="STRING" id="4829.A0A168M191"/>
<evidence type="ECO:0000313" key="10">
    <source>
        <dbReference type="Proteomes" id="UP000078561"/>
    </source>
</evidence>
<dbReference type="AlphaFoldDB" id="A0A168M191"/>
<keyword evidence="4 8" id="KW-0812">Transmembrane</keyword>
<evidence type="ECO:0000313" key="9">
    <source>
        <dbReference type="EMBL" id="SAL97805.1"/>
    </source>
</evidence>
<dbReference type="InParanoid" id="A0A168M191"/>
<dbReference type="FunCoup" id="A0A168M191">
    <property type="interactions" value="463"/>
</dbReference>
<keyword evidence="7 8" id="KW-0472">Membrane</keyword>
<dbReference type="GO" id="GO:0008250">
    <property type="term" value="C:oligosaccharyltransferase complex"/>
    <property type="evidence" value="ECO:0007669"/>
    <property type="project" value="InterPro"/>
</dbReference>
<evidence type="ECO:0000256" key="1">
    <source>
        <dbReference type="ARBA" id="ARBA00004477"/>
    </source>
</evidence>
<comment type="subunit">
    <text evidence="8">Component of the oligosaccharyltransferase (OST) complex.</text>
</comment>
<feature type="transmembrane region" description="Helical" evidence="8">
    <location>
        <begin position="26"/>
        <end position="46"/>
    </location>
</feature>
<feature type="transmembrane region" description="Helical" evidence="8">
    <location>
        <begin position="52"/>
        <end position="72"/>
    </location>
</feature>
<dbReference type="PIRSF" id="PIRSF005588">
    <property type="entry name" value="DAD"/>
    <property type="match status" value="1"/>
</dbReference>
<keyword evidence="5 8" id="KW-0256">Endoplasmic reticulum</keyword>
<sequence>MDNVKVASQKFISAYKKDTPTSLKLIDVYLVYIMLSGILQFVYMMIAGTFPYNAFLAGFISTVGSFVLAVNLRIQTNSHNKDKFKTVSPERAFADFAFCSLLLHFFCVNFLG</sequence>
<accession>A0A168M191</accession>
<reference evidence="9" key="1">
    <citation type="submission" date="2016-04" db="EMBL/GenBank/DDBJ databases">
        <authorList>
            <person name="Evans L.H."/>
            <person name="Alamgir A."/>
            <person name="Owens N."/>
            <person name="Weber N.D."/>
            <person name="Virtaneva K."/>
            <person name="Barbian K."/>
            <person name="Babar A."/>
            <person name="Rosenke K."/>
        </authorList>
    </citation>
    <scope>NUCLEOTIDE SEQUENCE [LARGE SCALE GENOMIC DNA]</scope>
    <source>
        <strain evidence="9">CBS 101.48</strain>
    </source>
</reference>
<proteinExistence type="inferred from homology"/>
<comment type="subcellular location">
    <subcellularLocation>
        <location evidence="1 8">Endoplasmic reticulum membrane</location>
        <topology evidence="1 8">Multi-pass membrane protein</topology>
    </subcellularLocation>
</comment>
<comment type="function">
    <text evidence="8">Subunit of the oligosaccharyl transferase (OST) complex that catalyzes the initial transfer of a defined glycan (Glc(3)Man(9)GlcNAc(2) in eukaryotes) from the lipid carrier dolichol-pyrophosphate to an asparagine residue within an Asn-X-Ser/Thr consensus motif in nascent polypeptide chains, the first step in protein N-glycosylation. N-glycosylation occurs cotranslationally and the complex associates with the Sec61 complex at the channel-forming translocon complex that mediates protein translocation across the endoplasmic reticulum (ER). All subunits are required for a maximal enzyme activity.</text>
</comment>
<evidence type="ECO:0000256" key="4">
    <source>
        <dbReference type="ARBA" id="ARBA00022692"/>
    </source>
</evidence>
<evidence type="ECO:0000256" key="8">
    <source>
        <dbReference type="RuleBase" id="RU361136"/>
    </source>
</evidence>
<dbReference type="Proteomes" id="UP000078561">
    <property type="component" value="Unassembled WGS sequence"/>
</dbReference>
<comment type="caution">
    <text evidence="8">Lacks conserved residue(s) required for the propagation of feature annotation.</text>
</comment>
<dbReference type="Pfam" id="PF02109">
    <property type="entry name" value="DAD"/>
    <property type="match status" value="1"/>
</dbReference>